<sequence>MHPGHRAVTGFVTVILALLVLIVGLAAQWPLWAWPVAAAVLGAGTTASLVWERRHRPLIPPEFLDEPDRPIPPVDRWECVVRDVALPSHWDDYDFLFSATVRWVPQHPASDPLVVNAGALAVDAVLQRARQVTERFEPHRCSLVQHRLHAELATMLPDAGGLVTAMAENVRLRLDDADRERLAKLATVRKDEAVWEHERKYEQNKRAYLGEDVLKTPGSAVVWWLAKNDEQVDKTVADIGLLAELASAAHDQPVPADFRRFVPGLAAQPPAPEPEEEREPAQDRAAPRTPDERVDQLLESIGITEDDPRFALFIGRLAEDVKLAGETEMAEALEHRHARLARENGAPDGSGPDAAPADGGDGPDEAQQPGDQHP</sequence>
<dbReference type="EMBL" id="JAATEL010000001">
    <property type="protein sequence ID" value="NJP12782.1"/>
    <property type="molecule type" value="Genomic_DNA"/>
</dbReference>
<evidence type="ECO:0000313" key="4">
    <source>
        <dbReference type="Proteomes" id="UP000635996"/>
    </source>
</evidence>
<evidence type="ECO:0000256" key="2">
    <source>
        <dbReference type="SAM" id="Phobius"/>
    </source>
</evidence>
<reference evidence="3 4" key="1">
    <citation type="submission" date="2020-03" db="EMBL/GenBank/DDBJ databases">
        <title>WGS of actinomycetes isolated from Thailand.</title>
        <authorList>
            <person name="Thawai C."/>
        </authorList>
    </citation>
    <scope>NUCLEOTIDE SEQUENCE [LARGE SCALE GENOMIC DNA]</scope>
    <source>
        <strain evidence="3 4">NBRC 13905</strain>
    </source>
</reference>
<evidence type="ECO:0000313" key="3">
    <source>
        <dbReference type="EMBL" id="NJP12782.1"/>
    </source>
</evidence>
<keyword evidence="4" id="KW-1185">Reference proteome</keyword>
<keyword evidence="2" id="KW-0472">Membrane</keyword>
<comment type="caution">
    <text evidence="3">The sequence shown here is derived from an EMBL/GenBank/DDBJ whole genome shotgun (WGS) entry which is preliminary data.</text>
</comment>
<feature type="compositionally biased region" description="Low complexity" evidence="1">
    <location>
        <begin position="346"/>
        <end position="358"/>
    </location>
</feature>
<proteinExistence type="predicted"/>
<organism evidence="3 4">
    <name type="scientific">Streptomyces thermoviolaceus subsp. thermoviolaceus</name>
    <dbReference type="NCBI Taxonomy" id="66860"/>
    <lineage>
        <taxon>Bacteria</taxon>
        <taxon>Bacillati</taxon>
        <taxon>Actinomycetota</taxon>
        <taxon>Actinomycetes</taxon>
        <taxon>Kitasatosporales</taxon>
        <taxon>Streptomycetaceae</taxon>
        <taxon>Streptomyces</taxon>
    </lineage>
</organism>
<dbReference type="RefSeq" id="WP_168130719.1">
    <property type="nucleotide sequence ID" value="NZ_BMVZ01000003.1"/>
</dbReference>
<keyword evidence="2" id="KW-1133">Transmembrane helix</keyword>
<gene>
    <name evidence="3" type="ORF">HCJ95_00380</name>
</gene>
<accession>A0ABX0YJY6</accession>
<feature type="compositionally biased region" description="Low complexity" evidence="1">
    <location>
        <begin position="365"/>
        <end position="374"/>
    </location>
</feature>
<feature type="compositionally biased region" description="Basic and acidic residues" evidence="1">
    <location>
        <begin position="279"/>
        <end position="293"/>
    </location>
</feature>
<protein>
    <submittedName>
        <fullName evidence="3">Uncharacterized protein</fullName>
    </submittedName>
</protein>
<dbReference type="Proteomes" id="UP000635996">
    <property type="component" value="Unassembled WGS sequence"/>
</dbReference>
<feature type="region of interest" description="Disordered" evidence="1">
    <location>
        <begin position="264"/>
        <end position="293"/>
    </location>
</feature>
<feature type="region of interest" description="Disordered" evidence="1">
    <location>
        <begin position="334"/>
        <end position="374"/>
    </location>
</feature>
<keyword evidence="2" id="KW-0812">Transmembrane</keyword>
<feature type="transmembrane region" description="Helical" evidence="2">
    <location>
        <begin position="7"/>
        <end position="26"/>
    </location>
</feature>
<evidence type="ECO:0000256" key="1">
    <source>
        <dbReference type="SAM" id="MobiDB-lite"/>
    </source>
</evidence>
<name>A0ABX0YJY6_STRTL</name>